<dbReference type="STRING" id="394193.SAMN04489732_13051"/>
<reference evidence="2 3" key="1">
    <citation type="submission" date="2016-10" db="EMBL/GenBank/DDBJ databases">
        <authorList>
            <person name="de Groot N.N."/>
        </authorList>
    </citation>
    <scope>NUCLEOTIDE SEQUENCE [LARGE SCALE GENOMIC DNA]</scope>
    <source>
        <strain evidence="2 3">DSM 44993</strain>
    </source>
</reference>
<keyword evidence="2" id="KW-0808">Transferase</keyword>
<evidence type="ECO:0000256" key="1">
    <source>
        <dbReference type="SAM" id="MobiDB-lite"/>
    </source>
</evidence>
<gene>
    <name evidence="2" type="ORF">SAMN04489732_13051</name>
</gene>
<name>A0A1H8YNM6_9PSEU</name>
<dbReference type="InterPro" id="IPR029063">
    <property type="entry name" value="SAM-dependent_MTases_sf"/>
</dbReference>
<feature type="region of interest" description="Disordered" evidence="1">
    <location>
        <begin position="257"/>
        <end position="282"/>
    </location>
</feature>
<dbReference type="SUPFAM" id="SSF53335">
    <property type="entry name" value="S-adenosyl-L-methionine-dependent methyltransferases"/>
    <property type="match status" value="1"/>
</dbReference>
<evidence type="ECO:0000313" key="3">
    <source>
        <dbReference type="Proteomes" id="UP000198582"/>
    </source>
</evidence>
<dbReference type="GO" id="GO:0008168">
    <property type="term" value="F:methyltransferase activity"/>
    <property type="evidence" value="ECO:0007669"/>
    <property type="project" value="UniProtKB-KW"/>
</dbReference>
<sequence length="282" mass="29365">MTSQPSVGNERPVIDVEIPRRDALADLWLGGSCNTAVDREFAEVAELAFPLLPALVLAAANFHRGAAVAMLDEGIRQFVQLGTGGLPIASTVPALAAAEGVITQCVIVELDPLTAAVRTTENSRGVPEPDPAVQILSPAAPHDFLQDPVAAAGLDAQVPIGILATSILREDTLSLRDIARCLAATPASSVLALAQLVTPDDPYTRDRMTVARGLFRYAGVPIAVSTGADVHVTLPALRSLQPADRSHTSTADALVTGLISNDPDDTPNPGSEPTSQEHAVCE</sequence>
<dbReference type="Gene3D" id="3.40.50.150">
    <property type="entry name" value="Vaccinia Virus protein VP39"/>
    <property type="match status" value="1"/>
</dbReference>
<dbReference type="EMBL" id="FOEF01000030">
    <property type="protein sequence ID" value="SEP53749.1"/>
    <property type="molecule type" value="Genomic_DNA"/>
</dbReference>
<organism evidence="2 3">
    <name type="scientific">Amycolatopsis saalfeldensis</name>
    <dbReference type="NCBI Taxonomy" id="394193"/>
    <lineage>
        <taxon>Bacteria</taxon>
        <taxon>Bacillati</taxon>
        <taxon>Actinomycetota</taxon>
        <taxon>Actinomycetes</taxon>
        <taxon>Pseudonocardiales</taxon>
        <taxon>Pseudonocardiaceae</taxon>
        <taxon>Amycolatopsis</taxon>
    </lineage>
</organism>
<keyword evidence="3" id="KW-1185">Reference proteome</keyword>
<accession>A0A1H8YNM6</accession>
<keyword evidence="2" id="KW-0489">Methyltransferase</keyword>
<protein>
    <submittedName>
        <fullName evidence="2">S-adenosyl methyltransferase</fullName>
    </submittedName>
</protein>
<dbReference type="Proteomes" id="UP000198582">
    <property type="component" value="Unassembled WGS sequence"/>
</dbReference>
<feature type="compositionally biased region" description="Polar residues" evidence="1">
    <location>
        <begin position="268"/>
        <end position="282"/>
    </location>
</feature>
<dbReference type="InterPro" id="IPR006764">
    <property type="entry name" value="SAM_dep_MeTrfase_SAV2177_type"/>
</dbReference>
<dbReference type="GO" id="GO:0032259">
    <property type="term" value="P:methylation"/>
    <property type="evidence" value="ECO:0007669"/>
    <property type="project" value="UniProtKB-KW"/>
</dbReference>
<proteinExistence type="predicted"/>
<dbReference type="AlphaFoldDB" id="A0A1H8YNM6"/>
<evidence type="ECO:0000313" key="2">
    <source>
        <dbReference type="EMBL" id="SEP53749.1"/>
    </source>
</evidence>
<dbReference type="RefSeq" id="WP_177231794.1">
    <property type="nucleotide sequence ID" value="NZ_FOEF01000030.1"/>
</dbReference>
<dbReference type="Pfam" id="PF04672">
    <property type="entry name" value="Methyltransf_19"/>
    <property type="match status" value="1"/>
</dbReference>